<sequence length="253" mass="29156">MSIDFTPHCSVDGPERVLTRNVTRRVTDSELITRPPIHLTFLILKAQFICACSSLIMSEEGPSSPWNSEPQSPLPEDDSEEEDEMDWEEVEVARPPTLASNEISIAVDEPIKGPSEAFEITLDGEPKKPDVVKKAVMSHAERVLRLQLHKIHTICLISNGWIRNKYLNDPLLHARLISLTPLPLQLAFTQITKKREPDHRRRGRLFEAAMMRLTQWWQETYFQADKRGSGEIQNKTFDEVELELRRRKSMSFE</sequence>
<dbReference type="PANTHER" id="PTHR12135:SF0">
    <property type="entry name" value="DNA REPAIR PROTEIN COMPLEMENTING XP-C CELLS"/>
    <property type="match status" value="1"/>
</dbReference>
<dbReference type="GO" id="GO:0006298">
    <property type="term" value="P:mismatch repair"/>
    <property type="evidence" value="ECO:0007669"/>
    <property type="project" value="TreeGrafter"/>
</dbReference>
<organism evidence="2 3">
    <name type="scientific">Sphaerobolus stellatus (strain SS14)</name>
    <dbReference type="NCBI Taxonomy" id="990650"/>
    <lineage>
        <taxon>Eukaryota</taxon>
        <taxon>Fungi</taxon>
        <taxon>Dikarya</taxon>
        <taxon>Basidiomycota</taxon>
        <taxon>Agaricomycotina</taxon>
        <taxon>Agaricomycetes</taxon>
        <taxon>Phallomycetidae</taxon>
        <taxon>Geastrales</taxon>
        <taxon>Sphaerobolaceae</taxon>
        <taxon>Sphaerobolus</taxon>
    </lineage>
</organism>
<dbReference type="GO" id="GO:0006289">
    <property type="term" value="P:nucleotide-excision repair"/>
    <property type="evidence" value="ECO:0007669"/>
    <property type="project" value="InterPro"/>
</dbReference>
<dbReference type="InterPro" id="IPR036985">
    <property type="entry name" value="Transglutaminase-like_sf"/>
</dbReference>
<gene>
    <name evidence="2" type="ORF">M422DRAFT_785169</name>
</gene>
<protein>
    <submittedName>
        <fullName evidence="2">Uncharacterized protein</fullName>
    </submittedName>
</protein>
<evidence type="ECO:0000256" key="1">
    <source>
        <dbReference type="SAM" id="MobiDB-lite"/>
    </source>
</evidence>
<dbReference type="EMBL" id="KN837361">
    <property type="protein sequence ID" value="KIJ26682.1"/>
    <property type="molecule type" value="Genomic_DNA"/>
</dbReference>
<dbReference type="GO" id="GO:0003684">
    <property type="term" value="F:damaged DNA binding"/>
    <property type="evidence" value="ECO:0007669"/>
    <property type="project" value="InterPro"/>
</dbReference>
<dbReference type="PANTHER" id="PTHR12135">
    <property type="entry name" value="DNA REPAIR PROTEIN XP-C / RAD4"/>
    <property type="match status" value="1"/>
</dbReference>
<dbReference type="Proteomes" id="UP000054279">
    <property type="component" value="Unassembled WGS sequence"/>
</dbReference>
<proteinExistence type="predicted"/>
<evidence type="ECO:0000313" key="3">
    <source>
        <dbReference type="Proteomes" id="UP000054279"/>
    </source>
</evidence>
<reference evidence="2 3" key="1">
    <citation type="submission" date="2014-06" db="EMBL/GenBank/DDBJ databases">
        <title>Evolutionary Origins and Diversification of the Mycorrhizal Mutualists.</title>
        <authorList>
            <consortium name="DOE Joint Genome Institute"/>
            <consortium name="Mycorrhizal Genomics Consortium"/>
            <person name="Kohler A."/>
            <person name="Kuo A."/>
            <person name="Nagy L.G."/>
            <person name="Floudas D."/>
            <person name="Copeland A."/>
            <person name="Barry K.W."/>
            <person name="Cichocki N."/>
            <person name="Veneault-Fourrey C."/>
            <person name="LaButti K."/>
            <person name="Lindquist E.A."/>
            <person name="Lipzen A."/>
            <person name="Lundell T."/>
            <person name="Morin E."/>
            <person name="Murat C."/>
            <person name="Riley R."/>
            <person name="Ohm R."/>
            <person name="Sun H."/>
            <person name="Tunlid A."/>
            <person name="Henrissat B."/>
            <person name="Grigoriev I.V."/>
            <person name="Hibbett D.S."/>
            <person name="Martin F."/>
        </authorList>
    </citation>
    <scope>NUCLEOTIDE SEQUENCE [LARGE SCALE GENOMIC DNA]</scope>
    <source>
        <strain evidence="2 3">SS14</strain>
    </source>
</reference>
<dbReference type="OrthoDB" id="3269320at2759"/>
<name>A0A0C9UC31_SPHS4</name>
<dbReference type="AlphaFoldDB" id="A0A0C9UC31"/>
<dbReference type="GO" id="GO:0005737">
    <property type="term" value="C:cytoplasm"/>
    <property type="evidence" value="ECO:0007669"/>
    <property type="project" value="TreeGrafter"/>
</dbReference>
<evidence type="ECO:0000313" key="2">
    <source>
        <dbReference type="EMBL" id="KIJ26682.1"/>
    </source>
</evidence>
<dbReference type="GO" id="GO:0071942">
    <property type="term" value="C:XPC complex"/>
    <property type="evidence" value="ECO:0007669"/>
    <property type="project" value="TreeGrafter"/>
</dbReference>
<feature type="compositionally biased region" description="Acidic residues" evidence="1">
    <location>
        <begin position="75"/>
        <end position="87"/>
    </location>
</feature>
<keyword evidence="3" id="KW-1185">Reference proteome</keyword>
<dbReference type="GO" id="GO:0000111">
    <property type="term" value="C:nucleotide-excision repair factor 2 complex"/>
    <property type="evidence" value="ECO:0007669"/>
    <property type="project" value="TreeGrafter"/>
</dbReference>
<feature type="region of interest" description="Disordered" evidence="1">
    <location>
        <begin position="60"/>
        <end position="87"/>
    </location>
</feature>
<dbReference type="Gene3D" id="3.90.260.10">
    <property type="entry name" value="Transglutaminase-like"/>
    <property type="match status" value="1"/>
</dbReference>
<accession>A0A0C9UC31</accession>
<dbReference type="HOGENOM" id="CLU_1099088_0_0_1"/>
<dbReference type="GO" id="GO:0003697">
    <property type="term" value="F:single-stranded DNA binding"/>
    <property type="evidence" value="ECO:0007669"/>
    <property type="project" value="TreeGrafter"/>
</dbReference>
<dbReference type="InterPro" id="IPR004583">
    <property type="entry name" value="DNA_repair_Rad4"/>
</dbReference>